<dbReference type="Proteomes" id="UP000196258">
    <property type="component" value="Unassembled WGS sequence"/>
</dbReference>
<protein>
    <recommendedName>
        <fullName evidence="2">Bacterial Pleckstrin homology domain-containing protein</fullName>
    </recommendedName>
</protein>
<feature type="transmembrane region" description="Helical" evidence="1">
    <location>
        <begin position="208"/>
        <end position="227"/>
    </location>
</feature>
<gene>
    <name evidence="3" type="ORF">B5E91_09110</name>
</gene>
<dbReference type="EMBL" id="NFLB01000010">
    <property type="protein sequence ID" value="OUQ04544.1"/>
    <property type="molecule type" value="Genomic_DNA"/>
</dbReference>
<sequence>MKWLILVIMLSVEVVIYYQSKSDAKYREQRLFLISIPTYAYESQEVKALCHGFKKENQRNYLIIALLALPIIFLSGIANLVYMMAWFVILVIGANFALRKYRSLLKELKKEKQWIVKEERKMHVDLKLSAYMENVKTNWYLLAIPLSIDFVLFGLGIYYKQMILVATALLMISILCVGSYFISRMANQAYTNDTDLNISLNLARKKSYFMALFYIGCGDACFNLGLFMLDKQFIFGLLCLGLAVCVMILMVYTLLSFPRLKARMIRLHEDKFYYQNLDEVWRVGILGAVYDNPSDPRCLVPSPNGMQMTFNAAKPGYRYFILIIVGVIILFLGYIFGYPYYLDQRHELAELTLTKTTLCVDSPFYKREWALESIDKVEWSEDLGKGVRVNGTDTGVYGKGHYRFDRYGDCEVYLASLHPAYIILYTQEGVFIVNDDEQEQTKAVYKQLVKKVE</sequence>
<feature type="domain" description="Bacterial Pleckstrin homology" evidence="2">
    <location>
        <begin position="351"/>
        <end position="442"/>
    </location>
</feature>
<feature type="transmembrane region" description="Helical" evidence="1">
    <location>
        <begin position="84"/>
        <end position="101"/>
    </location>
</feature>
<evidence type="ECO:0000313" key="3">
    <source>
        <dbReference type="EMBL" id="OUQ04544.1"/>
    </source>
</evidence>
<keyword evidence="1" id="KW-0472">Membrane</keyword>
<feature type="transmembrane region" description="Helical" evidence="1">
    <location>
        <begin position="163"/>
        <end position="182"/>
    </location>
</feature>
<evidence type="ECO:0000259" key="2">
    <source>
        <dbReference type="Pfam" id="PF10882"/>
    </source>
</evidence>
<feature type="transmembrane region" description="Helical" evidence="1">
    <location>
        <begin position="319"/>
        <end position="341"/>
    </location>
</feature>
<dbReference type="AlphaFoldDB" id="A0A1Y4QH06"/>
<feature type="transmembrane region" description="Helical" evidence="1">
    <location>
        <begin position="61"/>
        <end position="78"/>
    </location>
</feature>
<feature type="transmembrane region" description="Helical" evidence="1">
    <location>
        <begin position="233"/>
        <end position="257"/>
    </location>
</feature>
<proteinExistence type="predicted"/>
<comment type="caution">
    <text evidence="3">The sequence shown here is derived from an EMBL/GenBank/DDBJ whole genome shotgun (WGS) entry which is preliminary data.</text>
</comment>
<organism evidence="3 4">
    <name type="scientific">Thomasclavelia spiroformis</name>
    <dbReference type="NCBI Taxonomy" id="29348"/>
    <lineage>
        <taxon>Bacteria</taxon>
        <taxon>Bacillati</taxon>
        <taxon>Bacillota</taxon>
        <taxon>Erysipelotrichia</taxon>
        <taxon>Erysipelotrichales</taxon>
        <taxon>Coprobacillaceae</taxon>
        <taxon>Thomasclavelia</taxon>
    </lineage>
</organism>
<accession>A0A1Y4QH06</accession>
<dbReference type="InterPro" id="IPR027783">
    <property type="entry name" value="Bacterial_PH-related"/>
</dbReference>
<reference evidence="4" key="1">
    <citation type="submission" date="2017-04" db="EMBL/GenBank/DDBJ databases">
        <title>Function of individual gut microbiota members based on whole genome sequencing of pure cultures obtained from chicken caecum.</title>
        <authorList>
            <person name="Medvecky M."/>
            <person name="Cejkova D."/>
            <person name="Polansky O."/>
            <person name="Karasova D."/>
            <person name="Kubasova T."/>
            <person name="Cizek A."/>
            <person name="Rychlik I."/>
        </authorList>
    </citation>
    <scope>NUCLEOTIDE SEQUENCE [LARGE SCALE GENOMIC DNA]</scope>
    <source>
        <strain evidence="4">An149</strain>
    </source>
</reference>
<dbReference type="Pfam" id="PF10882">
    <property type="entry name" value="bPH_5"/>
    <property type="match status" value="1"/>
</dbReference>
<keyword evidence="1" id="KW-0812">Transmembrane</keyword>
<feature type="transmembrane region" description="Helical" evidence="1">
    <location>
        <begin position="139"/>
        <end position="157"/>
    </location>
</feature>
<name>A0A1Y4QH06_9FIRM</name>
<evidence type="ECO:0000256" key="1">
    <source>
        <dbReference type="SAM" id="Phobius"/>
    </source>
</evidence>
<evidence type="ECO:0000313" key="4">
    <source>
        <dbReference type="Proteomes" id="UP000196258"/>
    </source>
</evidence>
<dbReference type="RefSeq" id="WP_087256989.1">
    <property type="nucleotide sequence ID" value="NZ_NFLB01000010.1"/>
</dbReference>
<keyword evidence="1" id="KW-1133">Transmembrane helix</keyword>